<dbReference type="PANTHER" id="PTHR33877">
    <property type="entry name" value="SLL1193 PROTEIN"/>
    <property type="match status" value="1"/>
</dbReference>
<keyword evidence="2" id="KW-0255">Endonuclease</keyword>
<reference evidence="2" key="1">
    <citation type="journal article" date="2021" name="Proc. Natl. Acad. Sci. U.S.A.">
        <title>A Catalog of Tens of Thousands of Viruses from Human Metagenomes Reveals Hidden Associations with Chronic Diseases.</title>
        <authorList>
            <person name="Tisza M.J."/>
            <person name="Buck C.B."/>
        </authorList>
    </citation>
    <scope>NUCLEOTIDE SEQUENCE</scope>
    <source>
        <strain evidence="2">Ctv2R2</strain>
    </source>
</reference>
<name>A0A8S5LAK1_9CAUD</name>
<feature type="domain" description="HNH nuclease" evidence="1">
    <location>
        <begin position="10"/>
        <end position="63"/>
    </location>
</feature>
<dbReference type="InterPro" id="IPR052892">
    <property type="entry name" value="NA-targeting_endonuclease"/>
</dbReference>
<dbReference type="PANTHER" id="PTHR33877:SF1">
    <property type="entry name" value="TYPE IV METHYL-DIRECTED RESTRICTION ENZYME ECOKMCRA"/>
    <property type="match status" value="1"/>
</dbReference>
<dbReference type="GO" id="GO:0008270">
    <property type="term" value="F:zinc ion binding"/>
    <property type="evidence" value="ECO:0007669"/>
    <property type="project" value="InterPro"/>
</dbReference>
<organism evidence="2">
    <name type="scientific">Siphoviridae sp. ctv2R2</name>
    <dbReference type="NCBI Taxonomy" id="2823609"/>
    <lineage>
        <taxon>Viruses</taxon>
        <taxon>Duplodnaviria</taxon>
        <taxon>Heunggongvirae</taxon>
        <taxon>Uroviricota</taxon>
        <taxon>Caudoviricetes</taxon>
    </lineage>
</organism>
<dbReference type="CDD" id="cd00085">
    <property type="entry name" value="HNHc"/>
    <property type="match status" value="1"/>
</dbReference>
<dbReference type="Gene3D" id="1.10.30.50">
    <property type="match status" value="1"/>
</dbReference>
<accession>A0A8S5LAK1</accession>
<dbReference type="Pfam" id="PF01844">
    <property type="entry name" value="HNH"/>
    <property type="match status" value="1"/>
</dbReference>
<dbReference type="InterPro" id="IPR003615">
    <property type="entry name" value="HNH_nuc"/>
</dbReference>
<dbReference type="GO" id="GO:0004519">
    <property type="term" value="F:endonuclease activity"/>
    <property type="evidence" value="ECO:0007669"/>
    <property type="project" value="UniProtKB-KW"/>
</dbReference>
<dbReference type="EMBL" id="BK014664">
    <property type="protein sequence ID" value="DAD66895.1"/>
    <property type="molecule type" value="Genomic_DNA"/>
</dbReference>
<protein>
    <submittedName>
        <fullName evidence="2">Recombination endonuclease VII</fullName>
    </submittedName>
</protein>
<dbReference type="InterPro" id="IPR002711">
    <property type="entry name" value="HNH"/>
</dbReference>
<dbReference type="SMART" id="SM00507">
    <property type="entry name" value="HNHc"/>
    <property type="match status" value="1"/>
</dbReference>
<dbReference type="GO" id="GO:0003676">
    <property type="term" value="F:nucleic acid binding"/>
    <property type="evidence" value="ECO:0007669"/>
    <property type="project" value="InterPro"/>
</dbReference>
<evidence type="ECO:0000259" key="1">
    <source>
        <dbReference type="SMART" id="SM00507"/>
    </source>
</evidence>
<sequence>MSKRKAIPKKVRQSVYLMYNGHCAYCGTEIAYKDMQVDHATPLRIGGADDISNYMPACRSCNHYKATLDVEGFRKYLSEIHKRLMRDSIPYQVAERFGIVKHMSDNVKFYFEKVEGDDYVENNKERRYCSGDREVSG</sequence>
<proteinExistence type="predicted"/>
<keyword evidence="2" id="KW-0378">Hydrolase</keyword>
<evidence type="ECO:0000313" key="2">
    <source>
        <dbReference type="EMBL" id="DAD66895.1"/>
    </source>
</evidence>
<keyword evidence="2" id="KW-0540">Nuclease</keyword>